<dbReference type="STRING" id="7176.B0XG77"/>
<dbReference type="GO" id="GO:0006605">
    <property type="term" value="P:protein targeting"/>
    <property type="evidence" value="ECO:0007669"/>
    <property type="project" value="TreeGrafter"/>
</dbReference>
<dbReference type="GO" id="GO:0005085">
    <property type="term" value="F:guanyl-nucleotide exchange factor activity"/>
    <property type="evidence" value="ECO:0007669"/>
    <property type="project" value="TreeGrafter"/>
</dbReference>
<dbReference type="GO" id="GO:0005765">
    <property type="term" value="C:lysosomal membrane"/>
    <property type="evidence" value="ECO:0007669"/>
    <property type="project" value="TreeGrafter"/>
</dbReference>
<dbReference type="eggNOG" id="ENOG502QSIZ">
    <property type="taxonomic scope" value="Eukaryota"/>
</dbReference>
<reference evidence="2" key="1">
    <citation type="submission" date="2007-03" db="EMBL/GenBank/DDBJ databases">
        <title>Annotation of Culex pipiens quinquefasciatus.</title>
        <authorList>
            <consortium name="The Broad Institute Genome Sequencing Platform"/>
            <person name="Atkinson P.W."/>
            <person name="Hemingway J."/>
            <person name="Christensen B.M."/>
            <person name="Higgs S."/>
            <person name="Kodira C."/>
            <person name="Hannick L."/>
            <person name="Megy K."/>
            <person name="O'Leary S."/>
            <person name="Pearson M."/>
            <person name="Haas B.J."/>
            <person name="Mauceli E."/>
            <person name="Wortman J.R."/>
            <person name="Lee N.H."/>
            <person name="Guigo R."/>
            <person name="Stanke M."/>
            <person name="Alvarado L."/>
            <person name="Amedeo P."/>
            <person name="Antoine C.H."/>
            <person name="Arensburger P."/>
            <person name="Bidwell S.L."/>
            <person name="Crawford M."/>
            <person name="Camaro F."/>
            <person name="Devon K."/>
            <person name="Engels R."/>
            <person name="Hammond M."/>
            <person name="Howarth C."/>
            <person name="Koehrsen M."/>
            <person name="Lawson D."/>
            <person name="Montgomery P."/>
            <person name="Nene V."/>
            <person name="Nusbaum C."/>
            <person name="Puiu D."/>
            <person name="Romero-Severson J."/>
            <person name="Severson D.W."/>
            <person name="Shumway M."/>
            <person name="Sisk P."/>
            <person name="Stolte C."/>
            <person name="Zeng Q."/>
            <person name="Eisenstadt E."/>
            <person name="Fraser-Liggett C."/>
            <person name="Strausberg R."/>
            <person name="Galagan J."/>
            <person name="Birren B."/>
            <person name="Collins F.H."/>
        </authorList>
    </citation>
    <scope>NUCLEOTIDE SEQUENCE [LARGE SCALE GENOMIC DNA]</scope>
    <source>
        <strain evidence="2">JHB</strain>
    </source>
</reference>
<dbReference type="PANTHER" id="PTHR14407">
    <property type="entry name" value="HERMANSKY-PUDLAK SYNDROME 4 PROTEIN LIGHT-EAR PROTEIN-RELATED"/>
    <property type="match status" value="1"/>
</dbReference>
<accession>B0XG77</accession>
<dbReference type="KEGG" id="cqu:CpipJ_CPIJ018522"/>
<dbReference type="HOGENOM" id="CLU_446371_0_0_1"/>
<feature type="region of interest" description="Disordered" evidence="1">
    <location>
        <begin position="305"/>
        <end position="324"/>
    </location>
</feature>
<dbReference type="GO" id="GO:0031410">
    <property type="term" value="C:cytoplasmic vesicle"/>
    <property type="evidence" value="ECO:0007669"/>
    <property type="project" value="TreeGrafter"/>
</dbReference>
<organism>
    <name type="scientific">Culex quinquefasciatus</name>
    <name type="common">Southern house mosquito</name>
    <name type="synonym">Culex pungens</name>
    <dbReference type="NCBI Taxonomy" id="7176"/>
    <lineage>
        <taxon>Eukaryota</taxon>
        <taxon>Metazoa</taxon>
        <taxon>Ecdysozoa</taxon>
        <taxon>Arthropoda</taxon>
        <taxon>Hexapoda</taxon>
        <taxon>Insecta</taxon>
        <taxon>Pterygota</taxon>
        <taxon>Neoptera</taxon>
        <taxon>Endopterygota</taxon>
        <taxon>Diptera</taxon>
        <taxon>Nematocera</taxon>
        <taxon>Culicoidea</taxon>
        <taxon>Culicidae</taxon>
        <taxon>Culicinae</taxon>
        <taxon>Culicini</taxon>
        <taxon>Culex</taxon>
        <taxon>Culex</taxon>
    </lineage>
</organism>
<dbReference type="GO" id="GO:0031267">
    <property type="term" value="F:small GTPase binding"/>
    <property type="evidence" value="ECO:0007669"/>
    <property type="project" value="TreeGrafter"/>
</dbReference>
<dbReference type="PANTHER" id="PTHR14407:SF9">
    <property type="entry name" value="BLOC-3 COMPLEX MEMBER HPS4"/>
    <property type="match status" value="1"/>
</dbReference>
<evidence type="ECO:0000256" key="1">
    <source>
        <dbReference type="SAM" id="MobiDB-lite"/>
    </source>
</evidence>
<feature type="region of interest" description="Disordered" evidence="1">
    <location>
        <begin position="354"/>
        <end position="373"/>
    </location>
</feature>
<sequence>MPCNSKKKINKNKKHSMGFDSAHLPRVRRVVSRLVCRVLSLAARGVLSPPFVRGCTFVTYFTAWLPDLNVLDLLDIAFRLQVTHGYDDGTNGFSPDLVLELLVQVVASQLSDNLTKIFTLSDLYRLKTSEYVPANFHIPVGVTLINGYISTADYENLLRSSTQSHNLFQSAVSKDIIPFHVRKKSISKDFMIKKDKSLIFTNIPEEDLEEVAGPSRSVNPRKLTFSRPTHLPLLFKNPVSMGAVESGFNSINFDETDSFPNFIGKTSVCSTPMTENKLLPHGNVLSICAASEIIDIDTKVETLNQDEERPEAIDEEQTGENSTEEIQNCVTNYISNPHSSNRIRSSLPNLEKCSSESGEIVSRTSTPNKKKRSKFRNTIADPIYPIFNDNGTLISHTLFQEFVKLHYNDLKKCANTSNILNGTNHKEAKNEPSTTEKDCIAKEETSFVPPSVQTKKSRFGLNLPLKSLNHDSNAVQSTSGFDGRKMSGLQLTPLMSKLTLLAFSDQQSSSGFSSWDTTPGCSSSFNNPMTPMDYQPKRRKSKTFNSAGSIGEGFEQDALNQPVKVELFICVQQNMTLVLLLQEKSCEKEEMIHSLNCVVVRTLSAQTQPNYE</sequence>
<dbReference type="InParanoid" id="B0XG77"/>
<proteinExistence type="predicted"/>
<evidence type="ECO:0000313" key="3">
    <source>
        <dbReference type="EnsemblMetazoa" id="CPIJ018522-PA"/>
    </source>
</evidence>
<dbReference type="GO" id="GO:0031085">
    <property type="term" value="C:BLOC-3 complex"/>
    <property type="evidence" value="ECO:0007669"/>
    <property type="project" value="TreeGrafter"/>
</dbReference>
<keyword evidence="4" id="KW-1185">Reference proteome</keyword>
<reference evidence="3" key="2">
    <citation type="submission" date="2020-05" db="UniProtKB">
        <authorList>
            <consortium name="EnsemblMetazoa"/>
        </authorList>
    </citation>
    <scope>IDENTIFICATION</scope>
    <source>
        <strain evidence="3">JHB</strain>
    </source>
</reference>
<dbReference type="Proteomes" id="UP000002320">
    <property type="component" value="Unassembled WGS sequence"/>
</dbReference>
<evidence type="ECO:0000313" key="4">
    <source>
        <dbReference type="Proteomes" id="UP000002320"/>
    </source>
</evidence>
<gene>
    <name evidence="3" type="primary">6052360</name>
    <name evidence="2" type="ORF">CpipJ_CPIJ018522</name>
</gene>
<name>B0XG77_CULQU</name>
<dbReference type="FunCoup" id="B0XG77">
    <property type="interactions" value="18"/>
</dbReference>
<dbReference type="AlphaFoldDB" id="B0XG77"/>
<protein>
    <submittedName>
        <fullName evidence="2 3">Uncharacterized protein</fullName>
    </submittedName>
</protein>
<evidence type="ECO:0000313" key="2">
    <source>
        <dbReference type="EMBL" id="EDS27295.1"/>
    </source>
</evidence>
<dbReference type="EnsemblMetazoa" id="CPIJ018522-RA">
    <property type="protein sequence ID" value="CPIJ018522-PA"/>
    <property type="gene ID" value="CPIJ018522"/>
</dbReference>
<dbReference type="EMBL" id="DS232998">
    <property type="protein sequence ID" value="EDS27295.1"/>
    <property type="molecule type" value="Genomic_DNA"/>
</dbReference>
<dbReference type="InterPro" id="IPR026091">
    <property type="entry name" value="HPS4"/>
</dbReference>
<dbReference type="VEuPathDB" id="VectorBase:CPIJ018522"/>